<evidence type="ECO:0000313" key="5">
    <source>
        <dbReference type="Proteomes" id="UP000267251"/>
    </source>
</evidence>
<keyword evidence="5" id="KW-1185">Reference proteome</keyword>
<dbReference type="InterPro" id="IPR036380">
    <property type="entry name" value="Isochorismatase-like_sf"/>
</dbReference>
<dbReference type="OrthoDB" id="5576901at2759"/>
<evidence type="ECO:0000256" key="2">
    <source>
        <dbReference type="ARBA" id="ARBA00022801"/>
    </source>
</evidence>
<feature type="domain" description="Isochorismatase-like" evidence="3">
    <location>
        <begin position="6"/>
        <end position="187"/>
    </location>
</feature>
<organism evidence="4 5">
    <name type="scientific">Piptocephalis cylindrospora</name>
    <dbReference type="NCBI Taxonomy" id="1907219"/>
    <lineage>
        <taxon>Eukaryota</taxon>
        <taxon>Fungi</taxon>
        <taxon>Fungi incertae sedis</taxon>
        <taxon>Zoopagomycota</taxon>
        <taxon>Zoopagomycotina</taxon>
        <taxon>Zoopagomycetes</taxon>
        <taxon>Zoopagales</taxon>
        <taxon>Piptocephalidaceae</taxon>
        <taxon>Piptocephalis</taxon>
    </lineage>
</organism>
<evidence type="ECO:0000256" key="1">
    <source>
        <dbReference type="ARBA" id="ARBA00006336"/>
    </source>
</evidence>
<dbReference type="Gene3D" id="3.40.50.850">
    <property type="entry name" value="Isochorismatase-like"/>
    <property type="match status" value="1"/>
</dbReference>
<feature type="non-terminal residue" evidence="4">
    <location>
        <position position="1"/>
    </location>
</feature>
<dbReference type="Proteomes" id="UP000267251">
    <property type="component" value="Unassembled WGS sequence"/>
</dbReference>
<dbReference type="GO" id="GO:0016787">
    <property type="term" value="F:hydrolase activity"/>
    <property type="evidence" value="ECO:0007669"/>
    <property type="project" value="UniProtKB-KW"/>
</dbReference>
<proteinExistence type="inferred from homology"/>
<dbReference type="Pfam" id="PF00857">
    <property type="entry name" value="Isochorismatase"/>
    <property type="match status" value="1"/>
</dbReference>
<dbReference type="AlphaFoldDB" id="A0A4P9XZ94"/>
<reference evidence="5" key="1">
    <citation type="journal article" date="2018" name="Nat. Microbiol.">
        <title>Leveraging single-cell genomics to expand the fungal tree of life.</title>
        <authorList>
            <person name="Ahrendt S.R."/>
            <person name="Quandt C.A."/>
            <person name="Ciobanu D."/>
            <person name="Clum A."/>
            <person name="Salamov A."/>
            <person name="Andreopoulos B."/>
            <person name="Cheng J.F."/>
            <person name="Woyke T."/>
            <person name="Pelin A."/>
            <person name="Henrissat B."/>
            <person name="Reynolds N.K."/>
            <person name="Benny G.L."/>
            <person name="Smith M.E."/>
            <person name="James T.Y."/>
            <person name="Grigoriev I.V."/>
        </authorList>
    </citation>
    <scope>NUCLEOTIDE SEQUENCE [LARGE SCALE GENOMIC DNA]</scope>
</reference>
<dbReference type="SUPFAM" id="SSF52499">
    <property type="entry name" value="Isochorismatase-like hydrolases"/>
    <property type="match status" value="1"/>
</dbReference>
<name>A0A4P9XZ94_9FUNG</name>
<keyword evidence="2 4" id="KW-0378">Hydrolase</keyword>
<feature type="non-terminal residue" evidence="4">
    <location>
        <position position="192"/>
    </location>
</feature>
<dbReference type="EMBL" id="KZ988712">
    <property type="protein sequence ID" value="RKP11694.1"/>
    <property type="molecule type" value="Genomic_DNA"/>
</dbReference>
<accession>A0A4P9XZ94</accession>
<dbReference type="InterPro" id="IPR050272">
    <property type="entry name" value="Isochorismatase-like_hydrls"/>
</dbReference>
<comment type="similarity">
    <text evidence="1">Belongs to the isochorismatase family.</text>
</comment>
<dbReference type="PANTHER" id="PTHR43540:SF1">
    <property type="entry name" value="ISOCHORISMATASE HYDROLASE"/>
    <property type="match status" value="1"/>
</dbReference>
<evidence type="ECO:0000259" key="3">
    <source>
        <dbReference type="Pfam" id="PF00857"/>
    </source>
</evidence>
<protein>
    <submittedName>
        <fullName evidence="4">Isochorismatase hydrolase</fullName>
    </submittedName>
</protein>
<gene>
    <name evidence="4" type="ORF">BJ684DRAFT_2480</name>
</gene>
<sequence length="192" mass="21079">VSLENTAIVFCDYEHGILGMYPESEERTEFLQASKRLREAVSSIPESRRPLVIHVKVAFRNGHPEVGEKGWVKNLKQMGILVEGTNQADFFPGFEPAEGEAVVVKRRYNPFLGTDLEMILRVSGIEHIIFAGLSTSGVILSGVTVAADLDYTISVVSDCTIDHNDQLRESLLSSGFAKRAQVVDSAQVISSL</sequence>
<dbReference type="PANTHER" id="PTHR43540">
    <property type="entry name" value="PEROXYUREIDOACRYLATE/UREIDOACRYLATE AMIDOHYDROLASE-RELATED"/>
    <property type="match status" value="1"/>
</dbReference>
<dbReference type="InterPro" id="IPR000868">
    <property type="entry name" value="Isochorismatase-like_dom"/>
</dbReference>
<evidence type="ECO:0000313" key="4">
    <source>
        <dbReference type="EMBL" id="RKP11694.1"/>
    </source>
</evidence>